<feature type="domain" description="HTH crp-type" evidence="8">
    <location>
        <begin position="275"/>
        <end position="347"/>
    </location>
</feature>
<gene>
    <name evidence="9" type="ORF">SAMN05443431_102128</name>
</gene>
<dbReference type="PANTHER" id="PTHR44591">
    <property type="entry name" value="STRESS RESPONSE REGULATOR PROTEIN 1"/>
    <property type="match status" value="1"/>
</dbReference>
<dbReference type="InterPro" id="IPR036388">
    <property type="entry name" value="WH-like_DNA-bd_sf"/>
</dbReference>
<dbReference type="Proteomes" id="UP000199559">
    <property type="component" value="Unassembled WGS sequence"/>
</dbReference>
<feature type="modified residue" description="4-aspartylphosphate" evidence="5">
    <location>
        <position position="52"/>
    </location>
</feature>
<dbReference type="SUPFAM" id="SSF46785">
    <property type="entry name" value="Winged helix' DNA-binding domain"/>
    <property type="match status" value="1"/>
</dbReference>
<dbReference type="PROSITE" id="PS50042">
    <property type="entry name" value="CNMP_BINDING_3"/>
    <property type="match status" value="1"/>
</dbReference>
<dbReference type="CDD" id="cd00038">
    <property type="entry name" value="CAP_ED"/>
    <property type="match status" value="1"/>
</dbReference>
<dbReference type="PANTHER" id="PTHR44591:SF3">
    <property type="entry name" value="RESPONSE REGULATORY DOMAIN-CONTAINING PROTEIN"/>
    <property type="match status" value="1"/>
</dbReference>
<dbReference type="Pfam" id="PF00027">
    <property type="entry name" value="cNMP_binding"/>
    <property type="match status" value="1"/>
</dbReference>
<dbReference type="PROSITE" id="PS50110">
    <property type="entry name" value="RESPONSE_REGULATORY"/>
    <property type="match status" value="1"/>
</dbReference>
<dbReference type="InterPro" id="IPR012318">
    <property type="entry name" value="HTH_CRP"/>
</dbReference>
<evidence type="ECO:0000313" key="10">
    <source>
        <dbReference type="Proteomes" id="UP000199559"/>
    </source>
</evidence>
<keyword evidence="2" id="KW-0805">Transcription regulation</keyword>
<protein>
    <submittedName>
        <fullName evidence="9">cAMP-binding domain of CRP or a regulatory subunit of cAMP-dependent protein kinases</fullName>
    </submittedName>
</protein>
<dbReference type="RefSeq" id="WP_090837610.1">
    <property type="nucleotide sequence ID" value="NZ_FORM01000002.1"/>
</dbReference>
<evidence type="ECO:0000256" key="4">
    <source>
        <dbReference type="ARBA" id="ARBA00023163"/>
    </source>
</evidence>
<reference evidence="10" key="1">
    <citation type="submission" date="2016-10" db="EMBL/GenBank/DDBJ databases">
        <authorList>
            <person name="Varghese N."/>
            <person name="Submissions S."/>
        </authorList>
    </citation>
    <scope>NUCLEOTIDE SEQUENCE [LARGE SCALE GENOMIC DNA]</scope>
    <source>
        <strain evidence="10">DSM 28881</strain>
    </source>
</reference>
<keyword evidence="3" id="KW-0238">DNA-binding</keyword>
<evidence type="ECO:0000256" key="2">
    <source>
        <dbReference type="ARBA" id="ARBA00023015"/>
    </source>
</evidence>
<dbReference type="Pfam" id="PF13545">
    <property type="entry name" value="HTH_Crp_2"/>
    <property type="match status" value="1"/>
</dbReference>
<dbReference type="SUPFAM" id="SSF51206">
    <property type="entry name" value="cAMP-binding domain-like"/>
    <property type="match status" value="1"/>
</dbReference>
<feature type="domain" description="Cyclic nucleotide-binding" evidence="6">
    <location>
        <begin position="149"/>
        <end position="261"/>
    </location>
</feature>
<dbReference type="Pfam" id="PF00072">
    <property type="entry name" value="Response_reg"/>
    <property type="match status" value="1"/>
</dbReference>
<dbReference type="InterPro" id="IPR001789">
    <property type="entry name" value="Sig_transdc_resp-reg_receiver"/>
</dbReference>
<dbReference type="GO" id="GO:0016301">
    <property type="term" value="F:kinase activity"/>
    <property type="evidence" value="ECO:0007669"/>
    <property type="project" value="UniProtKB-KW"/>
</dbReference>
<dbReference type="GO" id="GO:0000160">
    <property type="term" value="P:phosphorelay signal transduction system"/>
    <property type="evidence" value="ECO:0007669"/>
    <property type="project" value="InterPro"/>
</dbReference>
<evidence type="ECO:0000259" key="6">
    <source>
        <dbReference type="PROSITE" id="PS50042"/>
    </source>
</evidence>
<dbReference type="SMART" id="SM00419">
    <property type="entry name" value="HTH_CRP"/>
    <property type="match status" value="1"/>
</dbReference>
<dbReference type="Gene3D" id="2.60.120.10">
    <property type="entry name" value="Jelly Rolls"/>
    <property type="match status" value="1"/>
</dbReference>
<dbReference type="PROSITE" id="PS51063">
    <property type="entry name" value="HTH_CRP_2"/>
    <property type="match status" value="1"/>
</dbReference>
<name>A0A1I3KUR1_9FLAO</name>
<dbReference type="AlphaFoldDB" id="A0A1I3KUR1"/>
<dbReference type="GO" id="GO:0003677">
    <property type="term" value="F:DNA binding"/>
    <property type="evidence" value="ECO:0007669"/>
    <property type="project" value="UniProtKB-KW"/>
</dbReference>
<dbReference type="InterPro" id="IPR000595">
    <property type="entry name" value="cNMP-bd_dom"/>
</dbReference>
<dbReference type="CDD" id="cd17574">
    <property type="entry name" value="REC_OmpR"/>
    <property type="match status" value="1"/>
</dbReference>
<evidence type="ECO:0000256" key="1">
    <source>
        <dbReference type="ARBA" id="ARBA00022553"/>
    </source>
</evidence>
<evidence type="ECO:0000313" key="9">
    <source>
        <dbReference type="EMBL" id="SFI76259.1"/>
    </source>
</evidence>
<dbReference type="InterPro" id="IPR014710">
    <property type="entry name" value="RmlC-like_jellyroll"/>
</dbReference>
<evidence type="ECO:0000256" key="3">
    <source>
        <dbReference type="ARBA" id="ARBA00023125"/>
    </source>
</evidence>
<organism evidence="9 10">
    <name type="scientific">Olleya namhaensis</name>
    <dbReference type="NCBI Taxonomy" id="1144750"/>
    <lineage>
        <taxon>Bacteria</taxon>
        <taxon>Pseudomonadati</taxon>
        <taxon>Bacteroidota</taxon>
        <taxon>Flavobacteriia</taxon>
        <taxon>Flavobacteriales</taxon>
        <taxon>Flavobacteriaceae</taxon>
    </lineage>
</organism>
<keyword evidence="4" id="KW-0804">Transcription</keyword>
<keyword evidence="10" id="KW-1185">Reference proteome</keyword>
<feature type="domain" description="Response regulatory" evidence="7">
    <location>
        <begin position="3"/>
        <end position="119"/>
    </location>
</feature>
<keyword evidence="9" id="KW-0418">Kinase</keyword>
<dbReference type="Gene3D" id="3.40.50.2300">
    <property type="match status" value="1"/>
</dbReference>
<dbReference type="InterPro" id="IPR018490">
    <property type="entry name" value="cNMP-bd_dom_sf"/>
</dbReference>
<evidence type="ECO:0000259" key="7">
    <source>
        <dbReference type="PROSITE" id="PS50110"/>
    </source>
</evidence>
<dbReference type="InterPro" id="IPR011006">
    <property type="entry name" value="CheY-like_superfamily"/>
</dbReference>
<dbReference type="EMBL" id="FORM01000002">
    <property type="protein sequence ID" value="SFI76259.1"/>
    <property type="molecule type" value="Genomic_DNA"/>
</dbReference>
<keyword evidence="9" id="KW-0808">Transferase</keyword>
<proteinExistence type="predicted"/>
<dbReference type="STRING" id="1144750.SAMN05443431_102128"/>
<evidence type="ECO:0000259" key="8">
    <source>
        <dbReference type="PROSITE" id="PS51063"/>
    </source>
</evidence>
<dbReference type="SMART" id="SM00448">
    <property type="entry name" value="REC"/>
    <property type="match status" value="1"/>
</dbReference>
<dbReference type="GO" id="GO:0006355">
    <property type="term" value="P:regulation of DNA-templated transcription"/>
    <property type="evidence" value="ECO:0007669"/>
    <property type="project" value="InterPro"/>
</dbReference>
<dbReference type="InterPro" id="IPR036390">
    <property type="entry name" value="WH_DNA-bd_sf"/>
</dbReference>
<dbReference type="Gene3D" id="1.10.10.10">
    <property type="entry name" value="Winged helix-like DNA-binding domain superfamily/Winged helix DNA-binding domain"/>
    <property type="match status" value="1"/>
</dbReference>
<sequence>MNKILLIEDNQDVRENTADILEIENYTVITAENGKIGVDMAIEHNPDIIICDIMMPVLDGYGVFESLRKNHKTASIPFIFLSAKSEKTDVRKGMNIGVDDYLTKPFEEDELLDAITCRIKKSTFLKKEFAKNMEGLSAFINDASEYLKLEELSQDRKLKKYKTKDCIFTEGNAAHQLYFIQTGNVKTYRTTESGKEFVTGFYGPGDFIGQLSLLGDKGLYIETASVLEDAEICGIPKADFTKLLYSNKEVSNKFIDLISNNLIDMQEHLVDMAYSTVRQRTAKALLELDQKGLIKDNSHEGISIPREDFAGLIGTATETAIRMLTEFKHEGLIEVESNRKLILLNKVSLKQIAEFG</sequence>
<accession>A0A1I3KUR1</accession>
<dbReference type="SUPFAM" id="SSF52172">
    <property type="entry name" value="CheY-like"/>
    <property type="match status" value="1"/>
</dbReference>
<evidence type="ECO:0000256" key="5">
    <source>
        <dbReference type="PROSITE-ProRule" id="PRU00169"/>
    </source>
</evidence>
<dbReference type="InterPro" id="IPR050595">
    <property type="entry name" value="Bact_response_regulator"/>
</dbReference>
<keyword evidence="1 5" id="KW-0597">Phosphoprotein</keyword>
<dbReference type="SMART" id="SM00100">
    <property type="entry name" value="cNMP"/>
    <property type="match status" value="1"/>
</dbReference>